<name>A0A9X6NLF8_HYPEX</name>
<reference evidence="3" key="1">
    <citation type="submission" date="2017-01" db="EMBL/GenBank/DDBJ databases">
        <title>Comparative genomics of anhydrobiosis in the tardigrade Hypsibius dujardini.</title>
        <authorList>
            <person name="Yoshida Y."/>
            <person name="Koutsovoulos G."/>
            <person name="Laetsch D."/>
            <person name="Stevens L."/>
            <person name="Kumar S."/>
            <person name="Horikawa D."/>
            <person name="Ishino K."/>
            <person name="Komine S."/>
            <person name="Tomita M."/>
            <person name="Blaxter M."/>
            <person name="Arakawa K."/>
        </authorList>
    </citation>
    <scope>NUCLEOTIDE SEQUENCE [LARGE SCALE GENOMIC DNA]</scope>
    <source>
        <strain evidence="3">Z151</strain>
    </source>
</reference>
<comment type="caution">
    <text evidence="2">The sequence shown here is derived from an EMBL/GenBank/DDBJ whole genome shotgun (WGS) entry which is preliminary data.</text>
</comment>
<keyword evidence="3" id="KW-1185">Reference proteome</keyword>
<keyword evidence="1" id="KW-1133">Transmembrane helix</keyword>
<feature type="transmembrane region" description="Helical" evidence="1">
    <location>
        <begin position="184"/>
        <end position="202"/>
    </location>
</feature>
<keyword evidence="1" id="KW-0812">Transmembrane</keyword>
<evidence type="ECO:0000313" key="2">
    <source>
        <dbReference type="EMBL" id="OWA54938.1"/>
    </source>
</evidence>
<dbReference type="Proteomes" id="UP000192578">
    <property type="component" value="Unassembled WGS sequence"/>
</dbReference>
<proteinExistence type="predicted"/>
<evidence type="ECO:0000313" key="3">
    <source>
        <dbReference type="Proteomes" id="UP000192578"/>
    </source>
</evidence>
<evidence type="ECO:0000256" key="1">
    <source>
        <dbReference type="SAM" id="Phobius"/>
    </source>
</evidence>
<protein>
    <submittedName>
        <fullName evidence="2">Uncharacterized protein</fullName>
    </submittedName>
</protein>
<organism evidence="2 3">
    <name type="scientific">Hypsibius exemplaris</name>
    <name type="common">Freshwater tardigrade</name>
    <dbReference type="NCBI Taxonomy" id="2072580"/>
    <lineage>
        <taxon>Eukaryota</taxon>
        <taxon>Metazoa</taxon>
        <taxon>Ecdysozoa</taxon>
        <taxon>Tardigrada</taxon>
        <taxon>Eutardigrada</taxon>
        <taxon>Parachela</taxon>
        <taxon>Hypsibioidea</taxon>
        <taxon>Hypsibiidae</taxon>
        <taxon>Hypsibius</taxon>
    </lineage>
</organism>
<gene>
    <name evidence="2" type="ORF">BV898_19325</name>
</gene>
<accession>A0A9X6NLF8</accession>
<dbReference type="EMBL" id="MTYJ01000488">
    <property type="protein sequence ID" value="OWA54938.1"/>
    <property type="molecule type" value="Genomic_DNA"/>
</dbReference>
<keyword evidence="1" id="KW-0472">Membrane</keyword>
<dbReference type="AlphaFoldDB" id="A0A9X6NLF8"/>
<sequence>MISEEIQNLIVSWLSRGCSLSQIADLLQNKISKRSIYCFASENVKKVRRKPKKPKKQPRRNVTQAMVRRMVRMLTIGKAHHSFRSVANALQLNESTVRYHLQYRNIKCFNKIKRNLIPETQKEARQKCAMNLRKTNRMFPTCSSCTNATFVLASALIIKTNDVYGYSLETISDRKKFKQFSKTALCAMVFGAVFFSVHLPSLF</sequence>